<feature type="coiled-coil region" evidence="2">
    <location>
        <begin position="1595"/>
        <end position="1622"/>
    </location>
</feature>
<feature type="compositionally biased region" description="Polar residues" evidence="3">
    <location>
        <begin position="47"/>
        <end position="57"/>
    </location>
</feature>
<organism evidence="4 5">
    <name type="scientific">Carpinus fangiana</name>
    <dbReference type="NCBI Taxonomy" id="176857"/>
    <lineage>
        <taxon>Eukaryota</taxon>
        <taxon>Viridiplantae</taxon>
        <taxon>Streptophyta</taxon>
        <taxon>Embryophyta</taxon>
        <taxon>Tracheophyta</taxon>
        <taxon>Spermatophyta</taxon>
        <taxon>Magnoliopsida</taxon>
        <taxon>eudicotyledons</taxon>
        <taxon>Gunneridae</taxon>
        <taxon>Pentapetalae</taxon>
        <taxon>rosids</taxon>
        <taxon>fabids</taxon>
        <taxon>Fagales</taxon>
        <taxon>Betulaceae</taxon>
        <taxon>Carpinus</taxon>
    </lineage>
</organism>
<feature type="compositionally biased region" description="Polar residues" evidence="3">
    <location>
        <begin position="13"/>
        <end position="25"/>
    </location>
</feature>
<dbReference type="PANTHER" id="PTHR32083:SF0">
    <property type="entry name" value="CILIA AND FLAGELLA-ASSOCIATED PROTEIN 58"/>
    <property type="match status" value="1"/>
</dbReference>
<feature type="compositionally biased region" description="Polar residues" evidence="3">
    <location>
        <begin position="518"/>
        <end position="535"/>
    </location>
</feature>
<feature type="region of interest" description="Disordered" evidence="3">
    <location>
        <begin position="723"/>
        <end position="757"/>
    </location>
</feature>
<feature type="compositionally biased region" description="Basic and acidic residues" evidence="3">
    <location>
        <begin position="723"/>
        <end position="743"/>
    </location>
</feature>
<dbReference type="GO" id="GO:0005856">
    <property type="term" value="C:cytoskeleton"/>
    <property type="evidence" value="ECO:0007669"/>
    <property type="project" value="TreeGrafter"/>
</dbReference>
<feature type="compositionally biased region" description="Low complexity" evidence="3">
    <location>
        <begin position="423"/>
        <end position="434"/>
    </location>
</feature>
<name>A0A5N6KTR3_9ROSI</name>
<evidence type="ECO:0000313" key="5">
    <source>
        <dbReference type="Proteomes" id="UP000327013"/>
    </source>
</evidence>
<evidence type="ECO:0000256" key="1">
    <source>
        <dbReference type="ARBA" id="ARBA00023054"/>
    </source>
</evidence>
<feature type="region of interest" description="Disordered" evidence="3">
    <location>
        <begin position="1724"/>
        <end position="1946"/>
    </location>
</feature>
<gene>
    <name evidence="4" type="ORF">FH972_022194</name>
</gene>
<feature type="compositionally biased region" description="Low complexity" evidence="3">
    <location>
        <begin position="70"/>
        <end position="82"/>
    </location>
</feature>
<keyword evidence="5" id="KW-1185">Reference proteome</keyword>
<feature type="region of interest" description="Disordered" evidence="3">
    <location>
        <begin position="343"/>
        <end position="388"/>
    </location>
</feature>
<accession>A0A5N6KTR3</accession>
<evidence type="ECO:0008006" key="6">
    <source>
        <dbReference type="Google" id="ProtNLM"/>
    </source>
</evidence>
<protein>
    <recommendedName>
        <fullName evidence="6">Myosin class II heavy chain</fullName>
    </recommendedName>
</protein>
<evidence type="ECO:0000313" key="4">
    <source>
        <dbReference type="EMBL" id="KAB8339261.1"/>
    </source>
</evidence>
<feature type="compositionally biased region" description="Acidic residues" evidence="3">
    <location>
        <begin position="1880"/>
        <end position="1892"/>
    </location>
</feature>
<reference evidence="4 5" key="1">
    <citation type="submission" date="2019-06" db="EMBL/GenBank/DDBJ databases">
        <title>A chromosomal-level reference genome of Carpinus fangiana (Coryloideae, Betulaceae).</title>
        <authorList>
            <person name="Yang X."/>
            <person name="Wang Z."/>
            <person name="Zhang L."/>
            <person name="Hao G."/>
            <person name="Liu J."/>
            <person name="Yang Y."/>
        </authorList>
    </citation>
    <scope>NUCLEOTIDE SEQUENCE [LARGE SCALE GENOMIC DNA]</scope>
    <source>
        <strain evidence="4">Cfa_2016G</strain>
        <tissue evidence="4">Leaf</tissue>
    </source>
</reference>
<feature type="region of interest" description="Disordered" evidence="3">
    <location>
        <begin position="1"/>
        <end position="218"/>
    </location>
</feature>
<feature type="compositionally biased region" description="Low complexity" evidence="3">
    <location>
        <begin position="149"/>
        <end position="180"/>
    </location>
</feature>
<feature type="compositionally biased region" description="Polar residues" evidence="3">
    <location>
        <begin position="489"/>
        <end position="504"/>
    </location>
</feature>
<proteinExistence type="predicted"/>
<dbReference type="OrthoDB" id="1293114at2759"/>
<feature type="compositionally biased region" description="Basic and acidic residues" evidence="3">
    <location>
        <begin position="1094"/>
        <end position="1112"/>
    </location>
</feature>
<keyword evidence="1 2" id="KW-0175">Coiled coil</keyword>
<feature type="region of interest" description="Disordered" evidence="3">
    <location>
        <begin position="770"/>
        <end position="1043"/>
    </location>
</feature>
<dbReference type="PANTHER" id="PTHR32083">
    <property type="entry name" value="CILIA AND FLAGELLA-ASSOCIATED PROTEIN 58-RELATED"/>
    <property type="match status" value="1"/>
</dbReference>
<sequence length="1946" mass="212057">MLASKYANEPDESTPQTPKRGSRQSVDVKPLPALPQSPAAASDVSARRQNASISSVPPTSPLKDRTGLDASSPKASAPTSPAVHRIKHASTERLDWSDDDPNTPFKPDPTTLASGFSPSRKMSAPGTPSKRTSMNANAPVFNFSPKASPTKPAQPAPKVAPQSPAQKAAPAALFQSTPADQPRPDPPARTESRLAPPPTMLPGLVSTPDLISRSDTVTPTVRGTKKIFSQKGKPCIIRVPAAAVHSRPGWMPLTRAETKARVDDFKRQGWDVRGFNHGMPTTGQDAGENHAQARPMWPDLSLFHQGEKKERQDKPAVIFPNKKHWDDYVNYLIEEKLKGLGVVKAPSPQPEPMALEQPNPLSRTGSSQYAGLSTSPPVPGSSAASQHMSWGMPFSPEFSQGASSTVNTSLGALASPALSMGNQQAAKQTGKQGQSANGPQNGFPFAFNPGQSGFVPQGWSPQQMVNSQGFARGGSPAFNFNGMQRMGSAFSQDSPDVFGGQQTPRAFDSGPSPFAPSTDASTKVSRSNTLLSQRPITPEQDGADNEDQQRTPGARQESSYPDLAYPTPRGHSHRHNISANLEREVENPEYYPGEYVNENGIIEKRGGPSDFKFGAGSAFAPGRSIGHQSMLSTASNTSQSRLNVNAKEFKFDPASAHGRQFSVSKNAFLPASQAQPQVSMITAHANNKGSTSSTTLNVTAPAFKPPEQSKFSFASLGFNFSGKKDANAEKKPEETQEEEKRDSPAGPKIFNHIETSDIVIPTKKSKAIDIVNPAMAKKPSPKSAKDADTDNEDETGRLGPDKGRAKRGRFAGADGDEVPKFATPTPEPEPAPVVLPSNATAKETFGPKLASPPKAVEPTEKLVDVSDNDWHEPDLSTAWHEPEKKRDRVTQPNQAPTAVEPAIATRTKKEPRPILQSYVPPHKRQSLPYPDDQIKENNASTPTFDQIDDVMGALNDNNSDFGIEEGPKSRGRSPTKPPVSEARKSPGTASPLAPLDPKRLAQLGNQPALSPRGLSADWLRDQANRSSESPVRKINSVKDPQISDWDDILPASEDLPQAQFFDTRVKNLIEGVIRAQLSPLTSQLKDVRASMTRISRDQQDAKLLSSHEKSSSDADDEDDIDVPPMPRTASRAASHKADKKMEHIRVAVADALRNAQVGGGSNDALEREISKRHDAERRADELKRLNDMSEQEIMLYKESAENQSHKIRALEDTRKLGEDRVGELEQENDVLQSTLEEYRNSSKKWRQEIDNAKSAREILTGTIEKMRNESEAERTVRQETSQNLQQMQEALTEASANLARERSVWQSRTQDQAKESATLETKLEEALRVRTRQEEEIERLALQEKLAIKSAIALEESRNTNSKMEVEIAKLRADLQEHQSTASRFERDAMDAQDNAKTEAQRVRTLMEAEVEAATKRAEHSKVELETRIEILRAELEGSHANAETTKQEHTRLLEESFTARKQALEDSHQTAMSKLADQQTRFEQQINDLTVQHQRELNNGVEDKHRIETHLSSSLKLADEKIVHYLDKITHLEDKVKVSQAAAEAAAVAARSATGKAPVVAAPVPAPVPAPASVGPAPHTVTERVSPQALRESIVVLQEQLQERESQIERLEQDLADADKEAPAKLRVAETEISWLREVLNVRVDDLTDLVNNLTMEKFDRGAARNAAIRIRANIEMEKQEKERIARGEPRTVPLPSLTDLQNFATPKAAQLAAAWGNWRKGGQSPMATMRGALAGHSGVDETPSKKPSPAPRNEAPQDLSSAQSFLSGLMTPPASNLRRTPSTGPSTQRPLQSAVAEPKLSYPFPQRGGEISPTRGGNREGASHDEPPTTPRLLRHASYDEDAADARSINYPTSDAEESPRKGGPARSMEDDLAGAADDYEEGGEEEDESTMVNETESLPTGEDEVTDPADKIAQDSALEPLGDAIASESADMKASPLKASRWA</sequence>
<feature type="coiled-coil region" evidence="2">
    <location>
        <begin position="1165"/>
        <end position="1449"/>
    </location>
</feature>
<comment type="caution">
    <text evidence="4">The sequence shown here is derived from an EMBL/GenBank/DDBJ whole genome shotgun (WGS) entry which is preliminary data.</text>
</comment>
<feature type="compositionally biased region" description="Basic and acidic residues" evidence="3">
    <location>
        <begin position="1819"/>
        <end position="1829"/>
    </location>
</feature>
<evidence type="ECO:0000256" key="3">
    <source>
        <dbReference type="SAM" id="MobiDB-lite"/>
    </source>
</evidence>
<feature type="region of interest" description="Disordered" evidence="3">
    <location>
        <begin position="485"/>
        <end position="574"/>
    </location>
</feature>
<feature type="compositionally biased region" description="Low complexity" evidence="3">
    <location>
        <begin position="30"/>
        <end position="42"/>
    </location>
</feature>
<feature type="region of interest" description="Disordered" evidence="3">
    <location>
        <begin position="1093"/>
        <end position="1138"/>
    </location>
</feature>
<feature type="compositionally biased region" description="Polar residues" evidence="3">
    <location>
        <begin position="1775"/>
        <end position="1793"/>
    </location>
</feature>
<evidence type="ECO:0000256" key="2">
    <source>
        <dbReference type="SAM" id="Coils"/>
    </source>
</evidence>
<dbReference type="EMBL" id="VIBQ01000010">
    <property type="protein sequence ID" value="KAB8339261.1"/>
    <property type="molecule type" value="Genomic_DNA"/>
</dbReference>
<feature type="compositionally biased region" description="Basic and acidic residues" evidence="3">
    <location>
        <begin position="783"/>
        <end position="803"/>
    </location>
</feature>
<feature type="compositionally biased region" description="Low complexity" evidence="3">
    <location>
        <begin position="773"/>
        <end position="782"/>
    </location>
</feature>
<feature type="compositionally biased region" description="Basic and acidic residues" evidence="3">
    <location>
        <begin position="857"/>
        <end position="889"/>
    </location>
</feature>
<feature type="compositionally biased region" description="Polar residues" evidence="3">
    <location>
        <begin position="359"/>
        <end position="375"/>
    </location>
</feature>
<feature type="region of interest" description="Disordered" evidence="3">
    <location>
        <begin position="420"/>
        <end position="461"/>
    </location>
</feature>
<dbReference type="Proteomes" id="UP000327013">
    <property type="component" value="Unassembled WGS sequence"/>
</dbReference>
<feature type="compositionally biased region" description="Basic and acidic residues" evidence="3">
    <location>
        <begin position="182"/>
        <end position="192"/>
    </location>
</feature>